<evidence type="ECO:0000256" key="8">
    <source>
        <dbReference type="ARBA" id="ARBA00023136"/>
    </source>
</evidence>
<evidence type="ECO:0000256" key="6">
    <source>
        <dbReference type="ARBA" id="ARBA00022840"/>
    </source>
</evidence>
<feature type="domain" description="ABC transporter" evidence="11">
    <location>
        <begin position="337"/>
        <end position="547"/>
    </location>
</feature>
<proteinExistence type="inferred from homology"/>
<dbReference type="InterPro" id="IPR003593">
    <property type="entry name" value="AAA+_ATPase"/>
</dbReference>
<dbReference type="PANTHER" id="PTHR43394">
    <property type="entry name" value="ATP-DEPENDENT PERMEASE MDL1, MITOCHONDRIAL"/>
    <property type="match status" value="1"/>
</dbReference>
<protein>
    <recommendedName>
        <fullName evidence="3">ABC-type xenobiotic transporter</fullName>
        <ecNumber evidence="3">7.6.2.2</ecNumber>
    </recommendedName>
</protein>
<dbReference type="SUPFAM" id="SSF52540">
    <property type="entry name" value="P-loop containing nucleoside triphosphate hydrolases"/>
    <property type="match status" value="1"/>
</dbReference>
<evidence type="ECO:0000259" key="12">
    <source>
        <dbReference type="PROSITE" id="PS50929"/>
    </source>
</evidence>
<evidence type="ECO:0000256" key="2">
    <source>
        <dbReference type="ARBA" id="ARBA00006526"/>
    </source>
</evidence>
<keyword evidence="8 10" id="KW-0472">Membrane</keyword>
<keyword evidence="5" id="KW-0547">Nucleotide-binding</keyword>
<feature type="transmembrane region" description="Helical" evidence="10">
    <location>
        <begin position="49"/>
        <end position="71"/>
    </location>
</feature>
<dbReference type="PANTHER" id="PTHR43394:SF1">
    <property type="entry name" value="ATP-BINDING CASSETTE SUB-FAMILY B MEMBER 10, MITOCHONDRIAL"/>
    <property type="match status" value="1"/>
</dbReference>
<dbReference type="Gene3D" id="3.40.50.300">
    <property type="entry name" value="P-loop containing nucleotide triphosphate hydrolases"/>
    <property type="match status" value="1"/>
</dbReference>
<evidence type="ECO:0000256" key="10">
    <source>
        <dbReference type="SAM" id="Phobius"/>
    </source>
</evidence>
<keyword evidence="6" id="KW-0067">ATP-binding</keyword>
<comment type="subcellular location">
    <subcellularLocation>
        <location evidence="1">Cell membrane</location>
        <topology evidence="1">Multi-pass membrane protein</topology>
    </subcellularLocation>
</comment>
<comment type="catalytic activity">
    <reaction evidence="9">
        <text>ATP + H2O + xenobioticSide 1 = ADP + phosphate + xenobioticSide 2.</text>
        <dbReference type="EC" id="7.6.2.2"/>
    </reaction>
</comment>
<dbReference type="InterPro" id="IPR011527">
    <property type="entry name" value="ABC1_TM_dom"/>
</dbReference>
<dbReference type="GO" id="GO:0015421">
    <property type="term" value="F:ABC-type oligopeptide transporter activity"/>
    <property type="evidence" value="ECO:0007669"/>
    <property type="project" value="TreeGrafter"/>
</dbReference>
<dbReference type="CDD" id="cd18585">
    <property type="entry name" value="ABC_6TM_CydC"/>
    <property type="match status" value="1"/>
</dbReference>
<dbReference type="PROSITE" id="PS00211">
    <property type="entry name" value="ABC_TRANSPORTER_1"/>
    <property type="match status" value="1"/>
</dbReference>
<feature type="transmembrane region" description="Helical" evidence="10">
    <location>
        <begin position="20"/>
        <end position="43"/>
    </location>
</feature>
<dbReference type="RefSeq" id="WP_039328660.1">
    <property type="nucleotide sequence ID" value="NZ_JTJJ01000017.1"/>
</dbReference>
<dbReference type="GO" id="GO:0005886">
    <property type="term" value="C:plasma membrane"/>
    <property type="evidence" value="ECO:0007669"/>
    <property type="project" value="UniProtKB-SubCell"/>
</dbReference>
<feature type="transmembrane region" description="Helical" evidence="10">
    <location>
        <begin position="132"/>
        <end position="156"/>
    </location>
</feature>
<dbReference type="GO" id="GO:0008559">
    <property type="term" value="F:ABC-type xenobiotic transporter activity"/>
    <property type="evidence" value="ECO:0007669"/>
    <property type="project" value="UniProtKB-EC"/>
</dbReference>
<dbReference type="EC" id="7.6.2.2" evidence="3"/>
<evidence type="ECO:0000313" key="13">
    <source>
        <dbReference type="EMBL" id="KHJ69348.1"/>
    </source>
</evidence>
<evidence type="ECO:0000256" key="9">
    <source>
        <dbReference type="ARBA" id="ARBA00034018"/>
    </source>
</evidence>
<dbReference type="GO" id="GO:0005524">
    <property type="term" value="F:ATP binding"/>
    <property type="evidence" value="ECO:0007669"/>
    <property type="project" value="UniProtKB-KW"/>
</dbReference>
<evidence type="ECO:0000256" key="1">
    <source>
        <dbReference type="ARBA" id="ARBA00004651"/>
    </source>
</evidence>
<dbReference type="CDD" id="cd03228">
    <property type="entry name" value="ABCC_MRP_Like"/>
    <property type="match status" value="1"/>
</dbReference>
<evidence type="ECO:0000256" key="3">
    <source>
        <dbReference type="ARBA" id="ARBA00012191"/>
    </source>
</evidence>
<dbReference type="GO" id="GO:0034775">
    <property type="term" value="P:glutathione transmembrane transport"/>
    <property type="evidence" value="ECO:0007669"/>
    <property type="project" value="InterPro"/>
</dbReference>
<dbReference type="SUPFAM" id="SSF90123">
    <property type="entry name" value="ABC transporter transmembrane region"/>
    <property type="match status" value="1"/>
</dbReference>
<dbReference type="GO" id="GO:0045454">
    <property type="term" value="P:cell redox homeostasis"/>
    <property type="evidence" value="ECO:0007669"/>
    <property type="project" value="InterPro"/>
</dbReference>
<comment type="similarity">
    <text evidence="2">Belongs to the ABC transporter superfamily. Drug exporter-2 (TC 3.A.1.117) family.</text>
</comment>
<organism evidence="13 14">
    <name type="scientific">Pantoea rodasii</name>
    <dbReference type="NCBI Taxonomy" id="1076549"/>
    <lineage>
        <taxon>Bacteria</taxon>
        <taxon>Pseudomonadati</taxon>
        <taxon>Pseudomonadota</taxon>
        <taxon>Gammaproteobacteria</taxon>
        <taxon>Enterobacterales</taxon>
        <taxon>Erwiniaceae</taxon>
        <taxon>Pantoea</taxon>
    </lineage>
</organism>
<feature type="transmembrane region" description="Helical" evidence="10">
    <location>
        <begin position="162"/>
        <end position="181"/>
    </location>
</feature>
<dbReference type="AlphaFoldDB" id="A0A0B1R8J0"/>
<dbReference type="EMBL" id="JTJJ01000017">
    <property type="protein sequence ID" value="KHJ69348.1"/>
    <property type="molecule type" value="Genomic_DNA"/>
</dbReference>
<keyword evidence="4 10" id="KW-0812">Transmembrane</keyword>
<reference evidence="13 14" key="1">
    <citation type="submission" date="2014-11" db="EMBL/GenBank/DDBJ databases">
        <title>Genome sequencing of Pantoea rodasii ND03.</title>
        <authorList>
            <person name="Muhamad Yunos N.Y."/>
            <person name="Chan K.-G."/>
        </authorList>
    </citation>
    <scope>NUCLEOTIDE SEQUENCE [LARGE SCALE GENOMIC DNA]</scope>
    <source>
        <strain evidence="13 14">ND03</strain>
    </source>
</reference>
<evidence type="ECO:0000259" key="11">
    <source>
        <dbReference type="PROSITE" id="PS50893"/>
    </source>
</evidence>
<feature type="domain" description="ABC transmembrane type-1" evidence="12">
    <location>
        <begin position="19"/>
        <end position="305"/>
    </location>
</feature>
<accession>A0A0B1R8J0</accession>
<dbReference type="NCBIfam" id="TIGR02868">
    <property type="entry name" value="CydC"/>
    <property type="match status" value="1"/>
</dbReference>
<name>A0A0B1R8J0_9GAMM</name>
<dbReference type="GO" id="GO:0016887">
    <property type="term" value="F:ATP hydrolysis activity"/>
    <property type="evidence" value="ECO:0007669"/>
    <property type="project" value="InterPro"/>
</dbReference>
<dbReference type="PROSITE" id="PS50893">
    <property type="entry name" value="ABC_TRANSPORTER_2"/>
    <property type="match status" value="1"/>
</dbReference>
<keyword evidence="7 10" id="KW-1133">Transmembrane helix</keyword>
<feature type="transmembrane region" description="Helical" evidence="10">
    <location>
        <begin position="279"/>
        <end position="303"/>
    </location>
</feature>
<evidence type="ECO:0000313" key="14">
    <source>
        <dbReference type="Proteomes" id="UP000030853"/>
    </source>
</evidence>
<sequence>MNDLWHLLRLARPWRLRMAIGVLLSVIVIISNVALLALSGWFITSMALAGVGSLALEFFTPAAAIRGLAVLRTFARYLERLVTHDATLRLLSVLRVWFYQQVAPLAPARLQDFREGDVLTRFRSDIDSLDNFYLRILTPAISGLISAIIILAGLYWFSPTVALIDAMVLILAGVIVPYIVASLTRTSGNKIAVGRSAVQAASTDLMRGLGELQVVGAVSHQTDHLRQLSQQLIGAQRQQAWMSASGGAVCALMGQLGLFIAFVLLFAPGQSGGLTPSEIVLLLFTVLASTEAVAGLPAAFAALGTTREAARRLFSMTELTPAIVLPETCTLPESSELTFASVTMRYAPEAPTVLDKLSFTVPVGHCLAVLGPSGAGKTTILNLVQGFWDSTDGEVLIGGHPASSLSEATLRQMISVVSQKTYLFNASIRDNLRLVSPDADDDALWDALTRAALADEIRRFPQGLDAMAGELGVRLSGGQARRMGIARAYLSDAPIVLLDEPTEGLDAVNTELVLNSLKELIRGKTTLLVTHQIQPLSLADSRLLLDIQ</sequence>
<dbReference type="InterPro" id="IPR027417">
    <property type="entry name" value="P-loop_NTPase"/>
</dbReference>
<evidence type="ECO:0000256" key="7">
    <source>
        <dbReference type="ARBA" id="ARBA00022989"/>
    </source>
</evidence>
<dbReference type="InterPro" id="IPR003439">
    <property type="entry name" value="ABC_transporter-like_ATP-bd"/>
</dbReference>
<dbReference type="PROSITE" id="PS50929">
    <property type="entry name" value="ABC_TM1F"/>
    <property type="match status" value="1"/>
</dbReference>
<dbReference type="InterPro" id="IPR039421">
    <property type="entry name" value="Type_1_exporter"/>
</dbReference>
<feature type="transmembrane region" description="Helical" evidence="10">
    <location>
        <begin position="246"/>
        <end position="267"/>
    </location>
</feature>
<dbReference type="Gene3D" id="1.20.1560.10">
    <property type="entry name" value="ABC transporter type 1, transmembrane domain"/>
    <property type="match status" value="1"/>
</dbReference>
<evidence type="ECO:0000256" key="4">
    <source>
        <dbReference type="ARBA" id="ARBA00022692"/>
    </source>
</evidence>
<dbReference type="InterPro" id="IPR036640">
    <property type="entry name" value="ABC1_TM_sf"/>
</dbReference>
<gene>
    <name evidence="13" type="ORF">QU24_04110</name>
</gene>
<dbReference type="SMART" id="SM00382">
    <property type="entry name" value="AAA"/>
    <property type="match status" value="1"/>
</dbReference>
<dbReference type="Proteomes" id="UP000030853">
    <property type="component" value="Unassembled WGS sequence"/>
</dbReference>
<dbReference type="InterPro" id="IPR014223">
    <property type="entry name" value="ABC_CydC/D"/>
</dbReference>
<evidence type="ECO:0000256" key="5">
    <source>
        <dbReference type="ARBA" id="ARBA00022741"/>
    </source>
</evidence>
<dbReference type="InterPro" id="IPR017871">
    <property type="entry name" value="ABC_transporter-like_CS"/>
</dbReference>
<dbReference type="Pfam" id="PF00005">
    <property type="entry name" value="ABC_tran"/>
    <property type="match status" value="1"/>
</dbReference>
<comment type="caution">
    <text evidence="13">The sequence shown here is derived from an EMBL/GenBank/DDBJ whole genome shotgun (WGS) entry which is preliminary data.</text>
</comment>